<comment type="caution">
    <text evidence="1">The sequence shown here is derived from an EMBL/GenBank/DDBJ whole genome shotgun (WGS) entry which is preliminary data.</text>
</comment>
<organism evidence="1 2">
    <name type="scientific">Rubroshorea leprosula</name>
    <dbReference type="NCBI Taxonomy" id="152421"/>
    <lineage>
        <taxon>Eukaryota</taxon>
        <taxon>Viridiplantae</taxon>
        <taxon>Streptophyta</taxon>
        <taxon>Embryophyta</taxon>
        <taxon>Tracheophyta</taxon>
        <taxon>Spermatophyta</taxon>
        <taxon>Magnoliopsida</taxon>
        <taxon>eudicotyledons</taxon>
        <taxon>Gunneridae</taxon>
        <taxon>Pentapetalae</taxon>
        <taxon>rosids</taxon>
        <taxon>malvids</taxon>
        <taxon>Malvales</taxon>
        <taxon>Dipterocarpaceae</taxon>
        <taxon>Rubroshorea</taxon>
    </lineage>
</organism>
<proteinExistence type="predicted"/>
<reference evidence="1 2" key="1">
    <citation type="journal article" date="2021" name="Commun. Biol.">
        <title>The genome of Shorea leprosula (Dipterocarpaceae) highlights the ecological relevance of drought in aseasonal tropical rainforests.</title>
        <authorList>
            <person name="Ng K.K.S."/>
            <person name="Kobayashi M.J."/>
            <person name="Fawcett J.A."/>
            <person name="Hatakeyama M."/>
            <person name="Paape T."/>
            <person name="Ng C.H."/>
            <person name="Ang C.C."/>
            <person name="Tnah L.H."/>
            <person name="Lee C.T."/>
            <person name="Nishiyama T."/>
            <person name="Sese J."/>
            <person name="O'Brien M.J."/>
            <person name="Copetti D."/>
            <person name="Mohd Noor M.I."/>
            <person name="Ong R.C."/>
            <person name="Putra M."/>
            <person name="Sireger I.Z."/>
            <person name="Indrioko S."/>
            <person name="Kosugi Y."/>
            <person name="Izuno A."/>
            <person name="Isagi Y."/>
            <person name="Lee S.L."/>
            <person name="Shimizu K.K."/>
        </authorList>
    </citation>
    <scope>NUCLEOTIDE SEQUENCE [LARGE SCALE GENOMIC DNA]</scope>
    <source>
        <strain evidence="1">214</strain>
    </source>
</reference>
<evidence type="ECO:0000313" key="2">
    <source>
        <dbReference type="Proteomes" id="UP001054252"/>
    </source>
</evidence>
<dbReference type="Proteomes" id="UP001054252">
    <property type="component" value="Unassembled WGS sequence"/>
</dbReference>
<protein>
    <submittedName>
        <fullName evidence="1">Uncharacterized protein</fullName>
    </submittedName>
</protein>
<dbReference type="AlphaFoldDB" id="A0AAV5MBP4"/>
<name>A0AAV5MBP4_9ROSI</name>
<sequence>MSGQKTRELASGLANFGECSYCSRRGTVHGYCSRVLFIYYCSRPEGQQLTGI</sequence>
<dbReference type="EMBL" id="BPVZ01000222">
    <property type="protein sequence ID" value="GKV47149.1"/>
    <property type="molecule type" value="Genomic_DNA"/>
</dbReference>
<evidence type="ECO:0000313" key="1">
    <source>
        <dbReference type="EMBL" id="GKV47149.1"/>
    </source>
</evidence>
<gene>
    <name evidence="1" type="ORF">SLEP1_g54069</name>
</gene>
<keyword evidence="2" id="KW-1185">Reference proteome</keyword>
<accession>A0AAV5MBP4</accession>